<dbReference type="VEuPathDB" id="FungiDB:BDEG_24635"/>
<dbReference type="OrthoDB" id="15433at2759"/>
<proteinExistence type="predicted"/>
<gene>
    <name evidence="1" type="ORF">BDEG_24635</name>
</gene>
<protein>
    <submittedName>
        <fullName evidence="1">Uncharacterized protein</fullName>
    </submittedName>
</protein>
<dbReference type="EMBL" id="DS022305">
    <property type="protein sequence ID" value="OAJ40965.1"/>
    <property type="molecule type" value="Genomic_DNA"/>
</dbReference>
<reference evidence="1 2" key="2">
    <citation type="submission" date="2016-05" db="EMBL/GenBank/DDBJ databases">
        <title>Lineage-specific infection strategies underlie the spectrum of fungal disease in amphibians.</title>
        <authorList>
            <person name="Cuomo C.A."/>
            <person name="Farrer R.A."/>
            <person name="James T."/>
            <person name="Longcore J."/>
            <person name="Birren B."/>
        </authorList>
    </citation>
    <scope>NUCLEOTIDE SEQUENCE [LARGE SCALE GENOMIC DNA]</scope>
    <source>
        <strain evidence="1 2">JEL423</strain>
    </source>
</reference>
<organism evidence="1 2">
    <name type="scientific">Batrachochytrium dendrobatidis (strain JEL423)</name>
    <dbReference type="NCBI Taxonomy" id="403673"/>
    <lineage>
        <taxon>Eukaryota</taxon>
        <taxon>Fungi</taxon>
        <taxon>Fungi incertae sedis</taxon>
        <taxon>Chytridiomycota</taxon>
        <taxon>Chytridiomycota incertae sedis</taxon>
        <taxon>Chytridiomycetes</taxon>
        <taxon>Rhizophydiales</taxon>
        <taxon>Rhizophydiales incertae sedis</taxon>
        <taxon>Batrachochytrium</taxon>
    </lineage>
</organism>
<dbReference type="AlphaFoldDB" id="A0A177WMQ8"/>
<sequence>MAGMLQRRAPMRLARHILHPSEQVLFLNEFQKPIANHSLDLYSPLPAHPNRLFPLVDDVEKINKSILYSTHKAISGMQTLAELDGSCNSGPQSEPNSENWTDDLPEWEKQVIRYLGIRFAIKEAAFKAMYPKTRLTWHQAMIIKDRGKPMLHLSDLPNIQPHVSVTHDADIIAAVAVMEQIASRDKIYSDKSLGSIDFELSSFWLLLFTFKHSWLSLSEPCSSLSSPLLPFSSMDSDAFDFAPLRTGSTFKNASSQFPELA</sequence>
<dbReference type="GO" id="GO:0000287">
    <property type="term" value="F:magnesium ion binding"/>
    <property type="evidence" value="ECO:0007669"/>
    <property type="project" value="InterPro"/>
</dbReference>
<dbReference type="GO" id="GO:0008897">
    <property type="term" value="F:holo-[acyl-carrier-protein] synthase activity"/>
    <property type="evidence" value="ECO:0007669"/>
    <property type="project" value="InterPro"/>
</dbReference>
<dbReference type="SUPFAM" id="SSF56214">
    <property type="entry name" value="4'-phosphopantetheinyl transferase"/>
    <property type="match status" value="1"/>
</dbReference>
<evidence type="ECO:0000313" key="1">
    <source>
        <dbReference type="EMBL" id="OAJ40965.1"/>
    </source>
</evidence>
<dbReference type="Proteomes" id="UP000077115">
    <property type="component" value="Unassembled WGS sequence"/>
</dbReference>
<name>A0A177WMQ8_BATDL</name>
<reference evidence="1 2" key="1">
    <citation type="submission" date="2006-10" db="EMBL/GenBank/DDBJ databases">
        <title>The Genome Sequence of Batrachochytrium dendrobatidis JEL423.</title>
        <authorList>
            <consortium name="The Broad Institute Genome Sequencing Platform"/>
            <person name="Birren B."/>
            <person name="Lander E."/>
            <person name="Galagan J."/>
            <person name="Cuomo C."/>
            <person name="Devon K."/>
            <person name="Jaffe D."/>
            <person name="Butler J."/>
            <person name="Alvarez P."/>
            <person name="Gnerre S."/>
            <person name="Grabherr M."/>
            <person name="Kleber M."/>
            <person name="Mauceli E."/>
            <person name="Brockman W."/>
            <person name="Young S."/>
            <person name="LaButti K."/>
            <person name="Sykes S."/>
            <person name="DeCaprio D."/>
            <person name="Crawford M."/>
            <person name="Koehrsen M."/>
            <person name="Engels R."/>
            <person name="Montgomery P."/>
            <person name="Pearson M."/>
            <person name="Howarth C."/>
            <person name="Larson L."/>
            <person name="White J."/>
            <person name="O'Leary S."/>
            <person name="Kodira C."/>
            <person name="Zeng Q."/>
            <person name="Yandava C."/>
            <person name="Alvarado L."/>
            <person name="Longcore J."/>
            <person name="James T."/>
        </authorList>
    </citation>
    <scope>NUCLEOTIDE SEQUENCE [LARGE SCALE GENOMIC DNA]</scope>
    <source>
        <strain evidence="1 2">JEL423</strain>
    </source>
</reference>
<evidence type="ECO:0000313" key="2">
    <source>
        <dbReference type="Proteomes" id="UP000077115"/>
    </source>
</evidence>
<dbReference type="Gene3D" id="3.90.470.20">
    <property type="entry name" value="4'-phosphopantetheinyl transferase domain"/>
    <property type="match status" value="1"/>
</dbReference>
<accession>A0A177WMQ8</accession>
<dbReference type="InterPro" id="IPR037143">
    <property type="entry name" value="4-PPantetheinyl_Trfase_dom_sf"/>
</dbReference>